<dbReference type="NCBIfam" id="TIGR00781">
    <property type="entry name" value="ccoO"/>
    <property type="match status" value="1"/>
</dbReference>
<dbReference type="InterPro" id="IPR009056">
    <property type="entry name" value="Cyt_c-like_dom"/>
</dbReference>
<evidence type="ECO:0000256" key="16">
    <source>
        <dbReference type="ARBA" id="ARBA00023008"/>
    </source>
</evidence>
<dbReference type="EC" id="7.1.1.9" evidence="5"/>
<evidence type="ECO:0000256" key="11">
    <source>
        <dbReference type="ARBA" id="ARBA00022723"/>
    </source>
</evidence>
<feature type="transmembrane region" description="Helical" evidence="21">
    <location>
        <begin position="236"/>
        <end position="253"/>
    </location>
</feature>
<evidence type="ECO:0000256" key="5">
    <source>
        <dbReference type="ARBA" id="ARBA00012949"/>
    </source>
</evidence>
<comment type="similarity">
    <text evidence="20">Belongs to the heme-copper respiratory oxidase family.</text>
</comment>
<feature type="transmembrane region" description="Helical" evidence="21">
    <location>
        <begin position="16"/>
        <end position="40"/>
    </location>
</feature>
<name>A0ABY9R6P5_9FLAO</name>
<dbReference type="NCBIfam" id="TIGR00780">
    <property type="entry name" value="ccoN"/>
    <property type="match status" value="1"/>
</dbReference>
<evidence type="ECO:0000256" key="14">
    <source>
        <dbReference type="ARBA" id="ARBA00022989"/>
    </source>
</evidence>
<feature type="transmembrane region" description="Helical" evidence="21">
    <location>
        <begin position="60"/>
        <end position="80"/>
    </location>
</feature>
<keyword evidence="8 19" id="KW-0349">Heme</keyword>
<evidence type="ECO:0000259" key="23">
    <source>
        <dbReference type="PROSITE" id="PS51007"/>
    </source>
</evidence>
<dbReference type="Gene3D" id="1.20.210.10">
    <property type="entry name" value="Cytochrome c oxidase-like, subunit I domain"/>
    <property type="match status" value="1"/>
</dbReference>
<keyword evidence="11 19" id="KW-0479">Metal-binding</keyword>
<dbReference type="Pfam" id="PF02433">
    <property type="entry name" value="FixO"/>
    <property type="match status" value="1"/>
</dbReference>
<dbReference type="EMBL" id="CP133721">
    <property type="protein sequence ID" value="WMW76943.1"/>
    <property type="molecule type" value="Genomic_DNA"/>
</dbReference>
<keyword evidence="25" id="KW-1185">Reference proteome</keyword>
<dbReference type="RefSeq" id="WP_309531328.1">
    <property type="nucleotide sequence ID" value="NZ_CP133721.1"/>
</dbReference>
<dbReference type="InterPro" id="IPR036927">
    <property type="entry name" value="Cyt_c_oxase-like_su1_sf"/>
</dbReference>
<evidence type="ECO:0000256" key="7">
    <source>
        <dbReference type="ARBA" id="ARBA00022475"/>
    </source>
</evidence>
<dbReference type="PROSITE" id="PS00077">
    <property type="entry name" value="COX1_CUB"/>
    <property type="match status" value="1"/>
</dbReference>
<evidence type="ECO:0000256" key="2">
    <source>
        <dbReference type="ARBA" id="ARBA00001973"/>
    </source>
</evidence>
<protein>
    <recommendedName>
        <fullName evidence="5">cytochrome-c oxidase</fullName>
        <ecNumber evidence="5">7.1.1.9</ecNumber>
    </recommendedName>
</protein>
<dbReference type="InterPro" id="IPR023615">
    <property type="entry name" value="Cyt_c_Oxase_su1_BS"/>
</dbReference>
<comment type="catalytic activity">
    <reaction evidence="18">
        <text>4 Fe(II)-[cytochrome c] + O2 + 8 H(+)(in) = 4 Fe(III)-[cytochrome c] + 2 H2O + 4 H(+)(out)</text>
        <dbReference type="Rhea" id="RHEA:11436"/>
        <dbReference type="Rhea" id="RHEA-COMP:10350"/>
        <dbReference type="Rhea" id="RHEA-COMP:14399"/>
        <dbReference type="ChEBI" id="CHEBI:15377"/>
        <dbReference type="ChEBI" id="CHEBI:15378"/>
        <dbReference type="ChEBI" id="CHEBI:15379"/>
        <dbReference type="ChEBI" id="CHEBI:29033"/>
        <dbReference type="ChEBI" id="CHEBI:29034"/>
        <dbReference type="EC" id="7.1.1.9"/>
    </reaction>
</comment>
<keyword evidence="7" id="KW-1003">Cell membrane</keyword>
<sequence length="725" mass="82210">MDVQQFRYDNKTVRNFIYASLLFGVVGMLVGLLVALFYLFPNLTDGIPWLSYGRLRPLHTNAVIFAFVGNAVFAGVYYSLQRLLKARMFSDFLSQVNFWGWQIIIAGAAITLPLGITTSKEYAELEWPFDIAIALVWVAFGINMIGTIIKRRERHIYVAVWFYIATFVAVALLHIVNSLEIPVSLTKSYSVYAGVQDALVQWWYGHNAVAFFLTTPFLGLMYYFLPKAANRPIYSYRLSIIHFWSLIFLYIWAGPHHLLYSTLPDWAQNLGVVFSIMLIAPSWGGMINGLLTLRGAWDKVRTDAVLKFFVVGITGYGMATFEGPMLSLKNVNAIAHFTDWVVAHVHVGALAWNGFITFGMIYWIIPRITKTKLFSQKLANFHFWIGTLGIILYALPMYVAGFTQAEMWKQFNADGTLVYPQFMETVTQIMPMYAMRAIGGTLYLIGVLVGVYNVIKTVLTGEKVEDEEAQAPALATISSSRLRNEKLHAWLERKPVQFTILTTIAVAIGGLIQIVPMLIVKSNIPTITSVKPYTPLELEGRDLYIREGCNNCHSQLVRPFRSEVKRYGDYSKSGEYVYDHPFLWGSKRTGPDLMRVGGKYNHNWHFNHMWSPQATSTGSIMPAYKWLFDNKTMDHSDVQKKMSVMAKLGVPYTDADIANALQHIEKQSTEIEEGLKGDPKFVKAYEASKEKAKMTGEKFVPMKDREIVALIAYLQRLGTDIKVKK</sequence>
<evidence type="ECO:0000256" key="1">
    <source>
        <dbReference type="ARBA" id="ARBA00001970"/>
    </source>
</evidence>
<evidence type="ECO:0000256" key="19">
    <source>
        <dbReference type="PROSITE-ProRule" id="PRU00433"/>
    </source>
</evidence>
<evidence type="ECO:0000256" key="4">
    <source>
        <dbReference type="ARBA" id="ARBA00004673"/>
    </source>
</evidence>
<dbReference type="PROSITE" id="PS51007">
    <property type="entry name" value="CYTC"/>
    <property type="match status" value="1"/>
</dbReference>
<keyword evidence="12" id="KW-1278">Translocase</keyword>
<keyword evidence="9 20" id="KW-0679">Respiratory chain</keyword>
<reference evidence="24" key="1">
    <citation type="submission" date="2023-09" db="EMBL/GenBank/DDBJ databases">
        <title>Flavobacterium sp. 20NA77.7 isolated from freshwater.</title>
        <authorList>
            <person name="Le V."/>
            <person name="Ko S.-R."/>
            <person name="Ahn C.-Y."/>
            <person name="Oh H.-M."/>
        </authorList>
    </citation>
    <scope>NUCLEOTIDE SEQUENCE</scope>
    <source>
        <strain evidence="24">20NA77.7</strain>
    </source>
</reference>
<feature type="domain" description="Cytochrome oxidase subunit I profile" evidence="22">
    <location>
        <begin position="16"/>
        <end position="465"/>
    </location>
</feature>
<dbReference type="InterPro" id="IPR000883">
    <property type="entry name" value="Cyt_C_Oxase_1"/>
</dbReference>
<comment type="pathway">
    <text evidence="4">Energy metabolism; oxidative phosphorylation.</text>
</comment>
<evidence type="ECO:0000256" key="3">
    <source>
        <dbReference type="ARBA" id="ARBA00004651"/>
    </source>
</evidence>
<dbReference type="InterPro" id="IPR003468">
    <property type="entry name" value="Cyt_c_oxidase_monohaem-su/FixO"/>
</dbReference>
<feature type="transmembrane region" description="Helical" evidence="21">
    <location>
        <begin position="341"/>
        <end position="365"/>
    </location>
</feature>
<dbReference type="Proteomes" id="UP001180481">
    <property type="component" value="Chromosome"/>
</dbReference>
<comment type="subcellular location">
    <subcellularLocation>
        <location evidence="3">Cell membrane</location>
        <topology evidence="3">Multi-pass membrane protein</topology>
    </subcellularLocation>
</comment>
<evidence type="ECO:0000256" key="9">
    <source>
        <dbReference type="ARBA" id="ARBA00022660"/>
    </source>
</evidence>
<keyword evidence="10 20" id="KW-0812">Transmembrane</keyword>
<feature type="transmembrane region" description="Helical" evidence="21">
    <location>
        <begin position="498"/>
        <end position="519"/>
    </location>
</feature>
<feature type="transmembrane region" description="Helical" evidence="21">
    <location>
        <begin position="92"/>
        <end position="115"/>
    </location>
</feature>
<evidence type="ECO:0000256" key="17">
    <source>
        <dbReference type="ARBA" id="ARBA00023136"/>
    </source>
</evidence>
<dbReference type="NCBIfam" id="NF011053">
    <property type="entry name" value="PRK14485.1"/>
    <property type="match status" value="1"/>
</dbReference>
<evidence type="ECO:0000259" key="22">
    <source>
        <dbReference type="PROSITE" id="PS50855"/>
    </source>
</evidence>
<dbReference type="SUPFAM" id="SSF81442">
    <property type="entry name" value="Cytochrome c oxidase subunit I-like"/>
    <property type="match status" value="1"/>
</dbReference>
<dbReference type="PANTHER" id="PTHR10422:SF29">
    <property type="entry name" value="CYTOCHROME C OXIDASE SUBUNIT 1 HOMOLOG, BACTEROID"/>
    <property type="match status" value="1"/>
</dbReference>
<feature type="transmembrane region" description="Helical" evidence="21">
    <location>
        <begin position="305"/>
        <end position="321"/>
    </location>
</feature>
<evidence type="ECO:0000256" key="13">
    <source>
        <dbReference type="ARBA" id="ARBA00022982"/>
    </source>
</evidence>
<dbReference type="PROSITE" id="PS50855">
    <property type="entry name" value="COX1"/>
    <property type="match status" value="1"/>
</dbReference>
<evidence type="ECO:0000256" key="12">
    <source>
        <dbReference type="ARBA" id="ARBA00022967"/>
    </source>
</evidence>
<evidence type="ECO:0000256" key="18">
    <source>
        <dbReference type="ARBA" id="ARBA00047816"/>
    </source>
</evidence>
<dbReference type="InterPro" id="IPR023616">
    <property type="entry name" value="Cyt_c_oxase-like_su1_dom"/>
</dbReference>
<dbReference type="SUPFAM" id="SSF46626">
    <property type="entry name" value="Cytochrome c"/>
    <property type="match status" value="1"/>
</dbReference>
<feature type="transmembrane region" description="Helical" evidence="21">
    <location>
        <begin position="433"/>
        <end position="455"/>
    </location>
</feature>
<evidence type="ECO:0000313" key="24">
    <source>
        <dbReference type="EMBL" id="WMW76943.1"/>
    </source>
</evidence>
<dbReference type="Gene3D" id="1.10.760.10">
    <property type="entry name" value="Cytochrome c-like domain"/>
    <property type="match status" value="1"/>
</dbReference>
<keyword evidence="14 21" id="KW-1133">Transmembrane helix</keyword>
<comment type="cofactor">
    <cofactor evidence="2">
        <name>Cu(2+)</name>
        <dbReference type="ChEBI" id="CHEBI:29036"/>
    </cofactor>
</comment>
<dbReference type="InterPro" id="IPR004677">
    <property type="entry name" value="Cyt_c_oxidase_cbb3_su1"/>
</dbReference>
<evidence type="ECO:0000256" key="20">
    <source>
        <dbReference type="RuleBase" id="RU000370"/>
    </source>
</evidence>
<dbReference type="Pfam" id="PF00115">
    <property type="entry name" value="COX1"/>
    <property type="match status" value="1"/>
</dbReference>
<keyword evidence="6 20" id="KW-0813">Transport</keyword>
<evidence type="ECO:0000313" key="25">
    <source>
        <dbReference type="Proteomes" id="UP001180481"/>
    </source>
</evidence>
<feature type="transmembrane region" description="Helical" evidence="21">
    <location>
        <begin position="273"/>
        <end position="293"/>
    </location>
</feature>
<dbReference type="PANTHER" id="PTHR10422">
    <property type="entry name" value="CYTOCHROME C OXIDASE SUBUNIT 1"/>
    <property type="match status" value="1"/>
</dbReference>
<dbReference type="CDD" id="cd01661">
    <property type="entry name" value="cbb3_Oxidase_I"/>
    <property type="match status" value="1"/>
</dbReference>
<dbReference type="InterPro" id="IPR036909">
    <property type="entry name" value="Cyt_c-like_dom_sf"/>
</dbReference>
<feature type="transmembrane region" description="Helical" evidence="21">
    <location>
        <begin position="127"/>
        <end position="149"/>
    </location>
</feature>
<evidence type="ECO:0000256" key="8">
    <source>
        <dbReference type="ARBA" id="ARBA00022617"/>
    </source>
</evidence>
<keyword evidence="15 19" id="KW-0408">Iron</keyword>
<evidence type="ECO:0000256" key="10">
    <source>
        <dbReference type="ARBA" id="ARBA00022692"/>
    </source>
</evidence>
<feature type="transmembrane region" description="Helical" evidence="21">
    <location>
        <begin position="377"/>
        <end position="399"/>
    </location>
</feature>
<dbReference type="NCBIfam" id="NF011055">
    <property type="entry name" value="PRK14487.1"/>
    <property type="match status" value="1"/>
</dbReference>
<organism evidence="24 25">
    <name type="scientific">Flavobacterium nakdongensis</name>
    <dbReference type="NCBI Taxonomy" id="3073563"/>
    <lineage>
        <taxon>Bacteria</taxon>
        <taxon>Pseudomonadati</taxon>
        <taxon>Bacteroidota</taxon>
        <taxon>Flavobacteriia</taxon>
        <taxon>Flavobacteriales</taxon>
        <taxon>Flavobacteriaceae</taxon>
        <taxon>Flavobacterium</taxon>
    </lineage>
</organism>
<keyword evidence="13 20" id="KW-0249">Electron transport</keyword>
<evidence type="ECO:0000256" key="15">
    <source>
        <dbReference type="ARBA" id="ARBA00023004"/>
    </source>
</evidence>
<evidence type="ECO:0000256" key="6">
    <source>
        <dbReference type="ARBA" id="ARBA00022448"/>
    </source>
</evidence>
<keyword evidence="17 21" id="KW-0472">Membrane</keyword>
<keyword evidence="16" id="KW-0186">Copper</keyword>
<proteinExistence type="inferred from homology"/>
<feature type="transmembrane region" description="Helical" evidence="21">
    <location>
        <begin position="156"/>
        <end position="176"/>
    </location>
</feature>
<feature type="transmembrane region" description="Helical" evidence="21">
    <location>
        <begin position="202"/>
        <end position="224"/>
    </location>
</feature>
<gene>
    <name evidence="24" type="primary">ccoN</name>
    <name evidence="24" type="ORF">RF683_05435</name>
</gene>
<dbReference type="Gene3D" id="6.10.250.2250">
    <property type="match status" value="1"/>
</dbReference>
<feature type="domain" description="Cytochrome c" evidence="23">
    <location>
        <begin position="535"/>
        <end position="668"/>
    </location>
</feature>
<accession>A0ABY9R6P5</accession>
<comment type="cofactor">
    <cofactor evidence="1">
        <name>heme b</name>
        <dbReference type="ChEBI" id="CHEBI:60344"/>
    </cofactor>
</comment>
<evidence type="ECO:0000256" key="21">
    <source>
        <dbReference type="SAM" id="Phobius"/>
    </source>
</evidence>